<dbReference type="Proteomes" id="UP000464524">
    <property type="component" value="Chromosome"/>
</dbReference>
<dbReference type="InterPro" id="IPR036736">
    <property type="entry name" value="ACP-like_sf"/>
</dbReference>
<dbReference type="AlphaFoldDB" id="A0A857JJB0"/>
<proteinExistence type="predicted"/>
<protein>
    <recommendedName>
        <fullName evidence="3">Carrier domain-containing protein</fullName>
    </recommendedName>
</protein>
<dbReference type="RefSeq" id="WP_160180035.1">
    <property type="nucleotide sequence ID" value="NZ_CP047656.1"/>
</dbReference>
<evidence type="ECO:0000313" key="1">
    <source>
        <dbReference type="EMBL" id="QHJ12125.1"/>
    </source>
</evidence>
<organism evidence="1 2">
    <name type="scientific">Paraglaciecola mesophila</name>
    <dbReference type="NCBI Taxonomy" id="197222"/>
    <lineage>
        <taxon>Bacteria</taxon>
        <taxon>Pseudomonadati</taxon>
        <taxon>Pseudomonadota</taxon>
        <taxon>Gammaproteobacteria</taxon>
        <taxon>Alteromonadales</taxon>
        <taxon>Alteromonadaceae</taxon>
        <taxon>Paraglaciecola</taxon>
    </lineage>
</organism>
<gene>
    <name evidence="1" type="ORF">FX988_02376</name>
</gene>
<dbReference type="EMBL" id="CP047656">
    <property type="protein sequence ID" value="QHJ12125.1"/>
    <property type="molecule type" value="Genomic_DNA"/>
</dbReference>
<dbReference type="OrthoDB" id="7065718at2"/>
<accession>A0A857JJB0</accession>
<sequence length="97" mass="10603">MTHDEIRSLVFAALELTNQSREDDAQVPIASDTPLFGKQGHLDSMGLVALLIDIEDMLQDQEIHVSLSDERAMSAANSPFKNVSTLVAHIDSLLKGE</sequence>
<dbReference type="KEGG" id="pmes:FX988_02376"/>
<evidence type="ECO:0000313" key="2">
    <source>
        <dbReference type="Proteomes" id="UP000464524"/>
    </source>
</evidence>
<name>A0A857JJB0_9ALTE</name>
<keyword evidence="2" id="KW-1185">Reference proteome</keyword>
<dbReference type="Gene3D" id="1.10.1200.10">
    <property type="entry name" value="ACP-like"/>
    <property type="match status" value="1"/>
</dbReference>
<reference evidence="1 2" key="1">
    <citation type="submission" date="2019-12" db="EMBL/GenBank/DDBJ databases">
        <title>Genome sequencing and assembly of endphytes of Porphyra tenera.</title>
        <authorList>
            <person name="Park J.M."/>
            <person name="Shin R."/>
            <person name="Jo S.H."/>
        </authorList>
    </citation>
    <scope>NUCLEOTIDE SEQUENCE [LARGE SCALE GENOMIC DNA]</scope>
    <source>
        <strain evidence="1 2">GPM4</strain>
    </source>
</reference>
<evidence type="ECO:0008006" key="3">
    <source>
        <dbReference type="Google" id="ProtNLM"/>
    </source>
</evidence>